<dbReference type="GO" id="GO:0009625">
    <property type="term" value="P:response to insect"/>
    <property type="evidence" value="ECO:0007669"/>
    <property type="project" value="EnsemblPlants"/>
</dbReference>
<dbReference type="Pfam" id="PF14299">
    <property type="entry name" value="PP2"/>
    <property type="match status" value="1"/>
</dbReference>
<dbReference type="Proteomes" id="UP000012960">
    <property type="component" value="Unplaced"/>
</dbReference>
<evidence type="ECO:0000313" key="3">
    <source>
        <dbReference type="EnsemblPlants" id="Ma06_p36980.1"/>
    </source>
</evidence>
<dbReference type="FunCoup" id="A0A804JPL9">
    <property type="interactions" value="3695"/>
</dbReference>
<dbReference type="OMA" id="WSWHPLK"/>
<dbReference type="SMR" id="A0A804JPL9"/>
<dbReference type="AlphaFoldDB" id="A0A804JPL9"/>
<evidence type="ECO:0000313" key="2">
    <source>
        <dbReference type="EMBL" id="CAG1848518.1"/>
    </source>
</evidence>
<sequence>MGAVSSRRREAKEDAKNKVPHKFQAISGTAANPSVDESLEDHISSGSFLSNNRKKYWVDEKTGANCFALVARDLSITWGDDPRYWQWLPMKEAGEVEIEVASLQQVCWLEIHGKLEMSHLTPAVTYDIFFEVMISKETASGWGTPVNLRVKFPDGRVEEHKESLLEKPRGRWIPLTVCKLKTRPEAAGEMEISLLECEGGQWKQGLIVKGVIVRPTN</sequence>
<reference evidence="3" key="2">
    <citation type="submission" date="2021-05" db="UniProtKB">
        <authorList>
            <consortium name="EnsemblPlants"/>
        </authorList>
    </citation>
    <scope>IDENTIFICATION</scope>
    <source>
        <strain evidence="3">subsp. malaccensis</strain>
    </source>
</reference>
<dbReference type="EMBL" id="HG996471">
    <property type="protein sequence ID" value="CAG1848518.1"/>
    <property type="molecule type" value="Genomic_DNA"/>
</dbReference>
<dbReference type="PANTHER" id="PTHR48478:SF1">
    <property type="entry name" value="LECTIN-LIKE"/>
    <property type="match status" value="1"/>
</dbReference>
<reference evidence="2" key="1">
    <citation type="submission" date="2021-03" db="EMBL/GenBank/DDBJ databases">
        <authorList>
            <consortium name="Genoscope - CEA"/>
            <person name="William W."/>
        </authorList>
    </citation>
    <scope>NUCLEOTIDE SEQUENCE</scope>
    <source>
        <strain evidence="2">Doubled-haploid Pahang</strain>
    </source>
</reference>
<proteinExistence type="predicted"/>
<dbReference type="InterPro" id="IPR025886">
    <property type="entry name" value="PP2-like"/>
</dbReference>
<evidence type="ECO:0000256" key="1">
    <source>
        <dbReference type="SAM" id="MobiDB-lite"/>
    </source>
</evidence>
<gene>
    <name evidence="2" type="ORF">GSMUA_183130.1</name>
</gene>
<feature type="region of interest" description="Disordered" evidence="1">
    <location>
        <begin position="1"/>
        <end position="27"/>
    </location>
</feature>
<dbReference type="EnsemblPlants" id="Ma06_t36980.1">
    <property type="protein sequence ID" value="Ma06_p36980.1"/>
    <property type="gene ID" value="Ma06_g36980"/>
</dbReference>
<dbReference type="GO" id="GO:0030246">
    <property type="term" value="F:carbohydrate binding"/>
    <property type="evidence" value="ECO:0007669"/>
    <property type="project" value="InterPro"/>
</dbReference>
<evidence type="ECO:0000313" key="4">
    <source>
        <dbReference type="Proteomes" id="UP000012960"/>
    </source>
</evidence>
<dbReference type="PANTHER" id="PTHR48478">
    <property type="entry name" value="LECTIN-LIKE"/>
    <property type="match status" value="1"/>
</dbReference>
<protein>
    <submittedName>
        <fullName evidence="2">(wild Malaysian banana) hypothetical protein</fullName>
    </submittedName>
</protein>
<feature type="compositionally biased region" description="Basic and acidic residues" evidence="1">
    <location>
        <begin position="7"/>
        <end position="17"/>
    </location>
</feature>
<name>A0A804JPL9_MUSAM</name>
<dbReference type="Gramene" id="Ma06_t36980.1">
    <property type="protein sequence ID" value="Ma06_p36980.1"/>
    <property type="gene ID" value="Ma06_g36980"/>
</dbReference>
<keyword evidence="4" id="KW-1185">Reference proteome</keyword>
<accession>A0A804JPL9</accession>
<dbReference type="InterPro" id="IPR052147">
    <property type="entry name" value="PP2-like/Lectin"/>
</dbReference>
<dbReference type="GO" id="GO:0043394">
    <property type="term" value="F:proteoglycan binding"/>
    <property type="evidence" value="ECO:0007669"/>
    <property type="project" value="EnsemblPlants"/>
</dbReference>
<organism evidence="3 4">
    <name type="scientific">Musa acuminata subsp. malaccensis</name>
    <name type="common">Wild banana</name>
    <name type="synonym">Musa malaccensis</name>
    <dbReference type="NCBI Taxonomy" id="214687"/>
    <lineage>
        <taxon>Eukaryota</taxon>
        <taxon>Viridiplantae</taxon>
        <taxon>Streptophyta</taxon>
        <taxon>Embryophyta</taxon>
        <taxon>Tracheophyta</taxon>
        <taxon>Spermatophyta</taxon>
        <taxon>Magnoliopsida</taxon>
        <taxon>Liliopsida</taxon>
        <taxon>Zingiberales</taxon>
        <taxon>Musaceae</taxon>
        <taxon>Musa</taxon>
    </lineage>
</organism>
<dbReference type="OrthoDB" id="533833at2759"/>